<dbReference type="AlphaFoldDB" id="A0A286AM24"/>
<organism evidence="1 2">
    <name type="scientific">Nitrosomonas ureae</name>
    <dbReference type="NCBI Taxonomy" id="44577"/>
    <lineage>
        <taxon>Bacteria</taxon>
        <taxon>Pseudomonadati</taxon>
        <taxon>Pseudomonadota</taxon>
        <taxon>Betaproteobacteria</taxon>
        <taxon>Nitrosomonadales</taxon>
        <taxon>Nitrosomonadaceae</taxon>
        <taxon>Nitrosomonas</taxon>
    </lineage>
</organism>
<protein>
    <submittedName>
        <fullName evidence="1">Uncharacterized protein</fullName>
    </submittedName>
</protein>
<proteinExistence type="predicted"/>
<name>A0A286AM24_9PROT</name>
<accession>A0A286AM24</accession>
<sequence length="36" mass="4176">MVYRNNLVFLIEGAVYVNLHHINLDLLIAFIESALF</sequence>
<evidence type="ECO:0000313" key="1">
    <source>
        <dbReference type="EMBL" id="SOD22970.1"/>
    </source>
</evidence>
<gene>
    <name evidence="1" type="ORF">SAMN06297164_3633</name>
</gene>
<reference evidence="1 2" key="1">
    <citation type="submission" date="2017-09" db="EMBL/GenBank/DDBJ databases">
        <authorList>
            <person name="Ehlers B."/>
            <person name="Leendertz F.H."/>
        </authorList>
    </citation>
    <scope>NUCLEOTIDE SEQUENCE [LARGE SCALE GENOMIC DNA]</scope>
    <source>
        <strain evidence="1 2">Nm42</strain>
    </source>
</reference>
<dbReference type="EMBL" id="OCMU01000005">
    <property type="protein sequence ID" value="SOD22970.1"/>
    <property type="molecule type" value="Genomic_DNA"/>
</dbReference>
<dbReference type="Proteomes" id="UP000219335">
    <property type="component" value="Unassembled WGS sequence"/>
</dbReference>
<evidence type="ECO:0000313" key="2">
    <source>
        <dbReference type="Proteomes" id="UP000219335"/>
    </source>
</evidence>